<feature type="transmembrane region" description="Helical" evidence="1">
    <location>
        <begin position="308"/>
        <end position="327"/>
    </location>
</feature>
<comment type="caution">
    <text evidence="2">The sequence shown here is derived from an EMBL/GenBank/DDBJ whole genome shotgun (WGS) entry which is preliminary data.</text>
</comment>
<feature type="transmembrane region" description="Helical" evidence="1">
    <location>
        <begin position="60"/>
        <end position="78"/>
    </location>
</feature>
<keyword evidence="1" id="KW-0812">Transmembrane</keyword>
<gene>
    <name evidence="2" type="ORF">LCGC14_2896590</name>
</gene>
<evidence type="ECO:0000313" key="2">
    <source>
        <dbReference type="EMBL" id="KKK73163.1"/>
    </source>
</evidence>
<feature type="transmembrane region" description="Helical" evidence="1">
    <location>
        <begin position="207"/>
        <end position="226"/>
    </location>
</feature>
<dbReference type="AlphaFoldDB" id="A0A0F8XW19"/>
<evidence type="ECO:0008006" key="3">
    <source>
        <dbReference type="Google" id="ProtNLM"/>
    </source>
</evidence>
<feature type="transmembrane region" description="Helical" evidence="1">
    <location>
        <begin position="178"/>
        <end position="198"/>
    </location>
</feature>
<keyword evidence="1" id="KW-1133">Transmembrane helix</keyword>
<protein>
    <recommendedName>
        <fullName evidence="3">Glycosyltransferase RgtA/B/C/D-like domain-containing protein</fullName>
    </recommendedName>
</protein>
<reference evidence="2" key="1">
    <citation type="journal article" date="2015" name="Nature">
        <title>Complex archaea that bridge the gap between prokaryotes and eukaryotes.</title>
        <authorList>
            <person name="Spang A."/>
            <person name="Saw J.H."/>
            <person name="Jorgensen S.L."/>
            <person name="Zaremba-Niedzwiedzka K."/>
            <person name="Martijn J."/>
            <person name="Lind A.E."/>
            <person name="van Eijk R."/>
            <person name="Schleper C."/>
            <person name="Guy L."/>
            <person name="Ettema T.J."/>
        </authorList>
    </citation>
    <scope>NUCLEOTIDE SEQUENCE</scope>
</reference>
<proteinExistence type="predicted"/>
<dbReference type="EMBL" id="LAZR01056910">
    <property type="protein sequence ID" value="KKK73163.1"/>
    <property type="molecule type" value="Genomic_DNA"/>
</dbReference>
<feature type="non-terminal residue" evidence="2">
    <location>
        <position position="338"/>
    </location>
</feature>
<feature type="transmembrane region" description="Helical" evidence="1">
    <location>
        <begin position="99"/>
        <end position="121"/>
    </location>
</feature>
<sequence>MIILSIFLFLTLLFILSNEIIRNRPMPLSGAISVGFAGLIGLEAILLNILSLFRAVTSKYIFIIHIVIICSWAVWVFFKKDKRVKKCLIIYYRIFRMLIFRRSFQLLVPLWIIIGITAWIYPPNNYDSLTYHMPRVAHWIQNQSIEYYPTPIDRQNVMGPGAEYLILFFQLLTGSDRLATLVQFFSFMLLIISTYYVIRIIKLPQKWLPYIMIIATTAPIAIMEASNTKNDLVAALITLSIIISGARFFSGNILKTQLFDFVIIGMCLGVGFLVKPTALIVALPVLIIGIVAQVKKFKTVQLFWKRSVLGFLFSLLAATAVAGPDLYRKVVYAAPRYE</sequence>
<feature type="transmembrane region" description="Helical" evidence="1">
    <location>
        <begin position="261"/>
        <end position="288"/>
    </location>
</feature>
<evidence type="ECO:0000256" key="1">
    <source>
        <dbReference type="SAM" id="Phobius"/>
    </source>
</evidence>
<feature type="transmembrane region" description="Helical" evidence="1">
    <location>
        <begin position="232"/>
        <end position="249"/>
    </location>
</feature>
<keyword evidence="1" id="KW-0472">Membrane</keyword>
<organism evidence="2">
    <name type="scientific">marine sediment metagenome</name>
    <dbReference type="NCBI Taxonomy" id="412755"/>
    <lineage>
        <taxon>unclassified sequences</taxon>
        <taxon>metagenomes</taxon>
        <taxon>ecological metagenomes</taxon>
    </lineage>
</organism>
<name>A0A0F8XW19_9ZZZZ</name>
<accession>A0A0F8XW19</accession>